<evidence type="ECO:0000313" key="8">
    <source>
        <dbReference type="Proteomes" id="UP000027730"/>
    </source>
</evidence>
<dbReference type="EMBL" id="KL584702">
    <property type="protein sequence ID" value="KEQ77634.1"/>
    <property type="molecule type" value="Genomic_DNA"/>
</dbReference>
<feature type="transmembrane region" description="Helical" evidence="6">
    <location>
        <begin position="38"/>
        <end position="59"/>
    </location>
</feature>
<evidence type="ECO:0008006" key="9">
    <source>
        <dbReference type="Google" id="ProtNLM"/>
    </source>
</evidence>
<evidence type="ECO:0000256" key="3">
    <source>
        <dbReference type="ARBA" id="ARBA00022692"/>
    </source>
</evidence>
<dbReference type="RefSeq" id="XP_013431816.1">
    <property type="nucleotide sequence ID" value="XM_013576362.1"/>
</dbReference>
<evidence type="ECO:0000313" key="7">
    <source>
        <dbReference type="EMBL" id="KEQ77634.1"/>
    </source>
</evidence>
<dbReference type="HOGENOM" id="CLU_107649_1_0_1"/>
<keyword evidence="4 6" id="KW-1133">Transmembrane helix</keyword>
<dbReference type="GO" id="GO:0016020">
    <property type="term" value="C:membrane"/>
    <property type="evidence" value="ECO:0007669"/>
    <property type="project" value="UniProtKB-SubCell"/>
</dbReference>
<dbReference type="GeneID" id="25408593"/>
<comment type="similarity">
    <text evidence="2">Belongs to the UPF0057 (PMP3) family.</text>
</comment>
<evidence type="ECO:0000256" key="6">
    <source>
        <dbReference type="SAM" id="Phobius"/>
    </source>
</evidence>
<sequence>MLRTLCYRISITILNIFFPPLAVGLLDNFSTDCLVNSILFVCGVLPSHIHGFYISCVYFSRRHKVRRGIYPGGRKSFIYTDTILNGGASNAEVRRLAEGDRTRSRRAKSPRG</sequence>
<proteinExistence type="inferred from homology"/>
<dbReference type="OrthoDB" id="2152119at2759"/>
<reference evidence="7 8" key="1">
    <citation type="journal article" date="2014" name="BMC Genomics">
        <title>Genome sequencing of four Aureobasidium pullulans varieties: biotechnological potential, stress tolerance, and description of new species.</title>
        <authorList>
            <person name="Gostin Ar C."/>
            <person name="Ohm R.A."/>
            <person name="Kogej T."/>
            <person name="Sonjak S."/>
            <person name="Turk M."/>
            <person name="Zajc J."/>
            <person name="Zalar P."/>
            <person name="Grube M."/>
            <person name="Sun H."/>
            <person name="Han J."/>
            <person name="Sharma A."/>
            <person name="Chiniquy J."/>
            <person name="Ngan C.Y."/>
            <person name="Lipzen A."/>
            <person name="Barry K."/>
            <person name="Grigoriev I.V."/>
            <person name="Gunde-Cimerman N."/>
        </authorList>
    </citation>
    <scope>NUCLEOTIDE SEQUENCE [LARGE SCALE GENOMIC DNA]</scope>
    <source>
        <strain evidence="7 8">CBS 147.97</strain>
    </source>
</reference>
<evidence type="ECO:0000256" key="4">
    <source>
        <dbReference type="ARBA" id="ARBA00022989"/>
    </source>
</evidence>
<evidence type="ECO:0000256" key="1">
    <source>
        <dbReference type="ARBA" id="ARBA00004370"/>
    </source>
</evidence>
<protein>
    <recommendedName>
        <fullName evidence="9">Stress response RCI peptide</fullName>
    </recommendedName>
</protein>
<evidence type="ECO:0000256" key="5">
    <source>
        <dbReference type="ARBA" id="ARBA00023136"/>
    </source>
</evidence>
<keyword evidence="5 6" id="KW-0472">Membrane</keyword>
<name>A0A074X1M2_9PEZI</name>
<keyword evidence="3 6" id="KW-0812">Transmembrane</keyword>
<dbReference type="Proteomes" id="UP000027730">
    <property type="component" value="Unassembled WGS sequence"/>
</dbReference>
<comment type="subcellular location">
    <subcellularLocation>
        <location evidence="1">Membrane</location>
    </subcellularLocation>
</comment>
<evidence type="ECO:0000256" key="2">
    <source>
        <dbReference type="ARBA" id="ARBA00009530"/>
    </source>
</evidence>
<organism evidence="7 8">
    <name type="scientific">Aureobasidium namibiae CBS 147.97</name>
    <dbReference type="NCBI Taxonomy" id="1043004"/>
    <lineage>
        <taxon>Eukaryota</taxon>
        <taxon>Fungi</taxon>
        <taxon>Dikarya</taxon>
        <taxon>Ascomycota</taxon>
        <taxon>Pezizomycotina</taxon>
        <taxon>Dothideomycetes</taxon>
        <taxon>Dothideomycetidae</taxon>
        <taxon>Dothideales</taxon>
        <taxon>Saccotheciaceae</taxon>
        <taxon>Aureobasidium</taxon>
    </lineage>
</organism>
<dbReference type="Pfam" id="PF01679">
    <property type="entry name" value="Pmp3"/>
    <property type="match status" value="1"/>
</dbReference>
<dbReference type="AlphaFoldDB" id="A0A074X1M2"/>
<accession>A0A074X1M2</accession>
<gene>
    <name evidence="7" type="ORF">M436DRAFT_36278</name>
</gene>
<feature type="transmembrane region" description="Helical" evidence="6">
    <location>
        <begin position="7"/>
        <end position="26"/>
    </location>
</feature>
<keyword evidence="8" id="KW-1185">Reference proteome</keyword>
<dbReference type="InterPro" id="IPR000612">
    <property type="entry name" value="PMP3"/>
</dbReference>